<organism evidence="1 2">
    <name type="scientific">Streptomyces beijiangensis</name>
    <dbReference type="NCBI Taxonomy" id="163361"/>
    <lineage>
        <taxon>Bacteria</taxon>
        <taxon>Bacillati</taxon>
        <taxon>Actinomycetota</taxon>
        <taxon>Actinomycetes</taxon>
        <taxon>Kitasatosporales</taxon>
        <taxon>Streptomycetaceae</taxon>
        <taxon>Streptomyces</taxon>
    </lineage>
</organism>
<dbReference type="EMBL" id="JAFLRJ010000149">
    <property type="protein sequence ID" value="MBO0513363.1"/>
    <property type="molecule type" value="Genomic_DNA"/>
</dbReference>
<protein>
    <recommendedName>
        <fullName evidence="3">Tail assembly chaperone</fullName>
    </recommendedName>
</protein>
<evidence type="ECO:0008006" key="3">
    <source>
        <dbReference type="Google" id="ProtNLM"/>
    </source>
</evidence>
<name>A0A939JGF3_9ACTN</name>
<comment type="caution">
    <text evidence="1">The sequence shown here is derived from an EMBL/GenBank/DDBJ whole genome shotgun (WGS) entry which is preliminary data.</text>
</comment>
<evidence type="ECO:0000313" key="2">
    <source>
        <dbReference type="Proteomes" id="UP000664167"/>
    </source>
</evidence>
<gene>
    <name evidence="1" type="ORF">J0695_16370</name>
</gene>
<proteinExistence type="predicted"/>
<dbReference type="RefSeq" id="WP_206962787.1">
    <property type="nucleotide sequence ID" value="NZ_BAAAJJ010000003.1"/>
</dbReference>
<accession>A0A939JGF3</accession>
<dbReference type="Proteomes" id="UP000664167">
    <property type="component" value="Unassembled WGS sequence"/>
</dbReference>
<keyword evidence="2" id="KW-1185">Reference proteome</keyword>
<sequence length="102" mass="11150">MAGFNVNAARAQRLEALGRAWTFELDEDSFELPTELDRTVAHQLRALDDNDVDGLLRLLLGEQQFARFGRHAVTMQDIGAILEAYGKETGLGLGEDSASVSS</sequence>
<dbReference type="AlphaFoldDB" id="A0A939JGF3"/>
<reference evidence="1" key="1">
    <citation type="submission" date="2021-03" db="EMBL/GenBank/DDBJ databases">
        <title>Streptomyces poriferae sp. nov., a novel marine sponge-derived Actinobacteria species with anti-MRSA activity.</title>
        <authorList>
            <person name="Sandoval-Powers M."/>
            <person name="Kralova S."/>
            <person name="Nguyen G.-S."/>
            <person name="Fawwal D."/>
            <person name="Degnes K."/>
            <person name="Klinkenberg G."/>
            <person name="Sletta H."/>
            <person name="Wentzel A."/>
            <person name="Liles M.R."/>
        </authorList>
    </citation>
    <scope>NUCLEOTIDE SEQUENCE</scope>
    <source>
        <strain evidence="1">DSM 41794</strain>
    </source>
</reference>
<evidence type="ECO:0000313" key="1">
    <source>
        <dbReference type="EMBL" id="MBO0513363.1"/>
    </source>
</evidence>